<comment type="caution">
    <text evidence="10">The sequence shown here is derived from an EMBL/GenBank/DDBJ whole genome shotgun (WGS) entry which is preliminary data.</text>
</comment>
<dbReference type="RefSeq" id="WP_310277624.1">
    <property type="nucleotide sequence ID" value="NZ_JAVDXW010000001.1"/>
</dbReference>
<feature type="binding site" evidence="7">
    <location>
        <position position="40"/>
    </location>
    <ligand>
        <name>ATP</name>
        <dbReference type="ChEBI" id="CHEBI:30616"/>
    </ligand>
</feature>
<dbReference type="InterPro" id="IPR011009">
    <property type="entry name" value="Kinase-like_dom_sf"/>
</dbReference>
<dbReference type="PROSITE" id="PS00107">
    <property type="entry name" value="PROTEIN_KINASE_ATP"/>
    <property type="match status" value="1"/>
</dbReference>
<dbReference type="PANTHER" id="PTHR43289">
    <property type="entry name" value="MITOGEN-ACTIVATED PROTEIN KINASE KINASE KINASE 20-RELATED"/>
    <property type="match status" value="1"/>
</dbReference>
<evidence type="ECO:0000256" key="1">
    <source>
        <dbReference type="ARBA" id="ARBA00012513"/>
    </source>
</evidence>
<dbReference type="FunFam" id="1.10.510.10:FF:000021">
    <property type="entry name" value="Serine/threonine protein kinase"/>
    <property type="match status" value="1"/>
</dbReference>
<evidence type="ECO:0000256" key="5">
    <source>
        <dbReference type="ARBA" id="ARBA00022777"/>
    </source>
</evidence>
<evidence type="ECO:0000256" key="8">
    <source>
        <dbReference type="SAM" id="MobiDB-lite"/>
    </source>
</evidence>
<dbReference type="InterPro" id="IPR019734">
    <property type="entry name" value="TPR_rpt"/>
</dbReference>
<dbReference type="PANTHER" id="PTHR43289:SF6">
    <property type="entry name" value="SERINE_THREONINE-PROTEIN KINASE NEKL-3"/>
    <property type="match status" value="1"/>
</dbReference>
<protein>
    <recommendedName>
        <fullName evidence="1">non-specific serine/threonine protein kinase</fullName>
        <ecNumber evidence="1">2.7.11.1</ecNumber>
    </recommendedName>
</protein>
<feature type="region of interest" description="Disordered" evidence="8">
    <location>
        <begin position="280"/>
        <end position="326"/>
    </location>
</feature>
<keyword evidence="5 10" id="KW-0418">Kinase</keyword>
<dbReference type="GO" id="GO:0005524">
    <property type="term" value="F:ATP binding"/>
    <property type="evidence" value="ECO:0007669"/>
    <property type="project" value="UniProtKB-UniRule"/>
</dbReference>
<proteinExistence type="predicted"/>
<dbReference type="Pfam" id="PF13174">
    <property type="entry name" value="TPR_6"/>
    <property type="match status" value="1"/>
</dbReference>
<dbReference type="SMART" id="SM00220">
    <property type="entry name" value="S_TKc"/>
    <property type="match status" value="1"/>
</dbReference>
<feature type="domain" description="Protein kinase" evidence="9">
    <location>
        <begin position="11"/>
        <end position="274"/>
    </location>
</feature>
<organism evidence="10 11">
    <name type="scientific">Haloactinomyces albus</name>
    <dbReference type="NCBI Taxonomy" id="1352928"/>
    <lineage>
        <taxon>Bacteria</taxon>
        <taxon>Bacillati</taxon>
        <taxon>Actinomycetota</taxon>
        <taxon>Actinomycetes</taxon>
        <taxon>Actinopolysporales</taxon>
        <taxon>Actinopolysporaceae</taxon>
        <taxon>Haloactinomyces</taxon>
    </lineage>
</organism>
<dbReference type="InterPro" id="IPR011990">
    <property type="entry name" value="TPR-like_helical_dom_sf"/>
</dbReference>
<evidence type="ECO:0000313" key="11">
    <source>
        <dbReference type="Proteomes" id="UP001180845"/>
    </source>
</evidence>
<accession>A0AAE3ZII1</accession>
<dbReference type="Gene3D" id="1.10.510.10">
    <property type="entry name" value="Transferase(Phosphotransferase) domain 1"/>
    <property type="match status" value="1"/>
</dbReference>
<evidence type="ECO:0000256" key="4">
    <source>
        <dbReference type="ARBA" id="ARBA00022741"/>
    </source>
</evidence>
<dbReference type="EC" id="2.7.11.1" evidence="1"/>
<dbReference type="Pfam" id="PF00069">
    <property type="entry name" value="Pkinase"/>
    <property type="match status" value="1"/>
</dbReference>
<dbReference type="PROSITE" id="PS50011">
    <property type="entry name" value="PROTEIN_KINASE_DOM"/>
    <property type="match status" value="1"/>
</dbReference>
<keyword evidence="2 10" id="KW-0723">Serine/threonine-protein kinase</keyword>
<dbReference type="EMBL" id="JAVDXW010000001">
    <property type="protein sequence ID" value="MDR7304223.1"/>
    <property type="molecule type" value="Genomic_DNA"/>
</dbReference>
<dbReference type="GO" id="GO:0004674">
    <property type="term" value="F:protein serine/threonine kinase activity"/>
    <property type="evidence" value="ECO:0007669"/>
    <property type="project" value="UniProtKB-KW"/>
</dbReference>
<evidence type="ECO:0000256" key="2">
    <source>
        <dbReference type="ARBA" id="ARBA00022527"/>
    </source>
</evidence>
<keyword evidence="6 7" id="KW-0067">ATP-binding</keyword>
<evidence type="ECO:0000256" key="3">
    <source>
        <dbReference type="ARBA" id="ARBA00022679"/>
    </source>
</evidence>
<dbReference type="SUPFAM" id="SSF48452">
    <property type="entry name" value="TPR-like"/>
    <property type="match status" value="1"/>
</dbReference>
<dbReference type="CDD" id="cd14014">
    <property type="entry name" value="STKc_PknB_like"/>
    <property type="match status" value="1"/>
</dbReference>
<evidence type="ECO:0000256" key="7">
    <source>
        <dbReference type="PROSITE-ProRule" id="PRU10141"/>
    </source>
</evidence>
<evidence type="ECO:0000313" key="10">
    <source>
        <dbReference type="EMBL" id="MDR7304223.1"/>
    </source>
</evidence>
<dbReference type="Gene3D" id="1.25.40.10">
    <property type="entry name" value="Tetratricopeptide repeat domain"/>
    <property type="match status" value="1"/>
</dbReference>
<keyword evidence="3" id="KW-0808">Transferase</keyword>
<reference evidence="10" key="1">
    <citation type="submission" date="2023-07" db="EMBL/GenBank/DDBJ databases">
        <title>Sequencing the genomes of 1000 actinobacteria strains.</title>
        <authorList>
            <person name="Klenk H.-P."/>
        </authorList>
    </citation>
    <scope>NUCLEOTIDE SEQUENCE</scope>
    <source>
        <strain evidence="10">DSM 45977</strain>
    </source>
</reference>
<dbReference type="InterPro" id="IPR017441">
    <property type="entry name" value="Protein_kinase_ATP_BS"/>
</dbReference>
<dbReference type="InterPro" id="IPR000719">
    <property type="entry name" value="Prot_kinase_dom"/>
</dbReference>
<name>A0AAE3ZII1_9ACTN</name>
<sequence>MAQHRVIAGRYELTSPIGRGAMGQVWTGYDQRLDRRIAVKLLPASKLVGTEDPDTLTKRFVRESRLTAKVEHPSVPAVHDAGSDGDDLFLVMQLVEGTDLGDLIAEQGPLSVSWAAVIAAQIASVFASAHGTSLVHRDLKPRNVRIASSGAVKVLDFGIAAALESNATKLTRTHDTLGTPAYMAPEQAMSGTATPHSDLYSLGCVLHEMLSGQQVFTAPLPLAVMHKHLEEPPEPLRQCGVEVPEPLEKLVLDLLAKNPEDRPADAHEVYQRLFSFLPKPEETAPAAREGDPTAPYRHPLAPRSATRHSFPETAGPEPAAVSTERAEARIREDQERAYELVDEGRFTQAAELLRSLLADRSLHDRLTEARRLKVRQNLATFHFLGSDYRAALTEYTALITDLEKQPGASDETILDCRFMAASCRVELGEHAAAITELRELLRQYRHLLPQQHERLFELRTQLATLLSHTGEVDEARELLQEVLDAHGSVEAEPYVAQAEQLLRRLDRFGQ</sequence>
<evidence type="ECO:0000259" key="9">
    <source>
        <dbReference type="PROSITE" id="PS50011"/>
    </source>
</evidence>
<gene>
    <name evidence="10" type="ORF">JOF55_004404</name>
</gene>
<dbReference type="Proteomes" id="UP001180845">
    <property type="component" value="Unassembled WGS sequence"/>
</dbReference>
<keyword evidence="11" id="KW-1185">Reference proteome</keyword>
<dbReference type="Gene3D" id="3.30.200.20">
    <property type="entry name" value="Phosphorylase Kinase, domain 1"/>
    <property type="match status" value="1"/>
</dbReference>
<evidence type="ECO:0000256" key="6">
    <source>
        <dbReference type="ARBA" id="ARBA00022840"/>
    </source>
</evidence>
<keyword evidence="4 7" id="KW-0547">Nucleotide-binding</keyword>
<dbReference type="AlphaFoldDB" id="A0AAE3ZII1"/>
<dbReference type="SUPFAM" id="SSF56112">
    <property type="entry name" value="Protein kinase-like (PK-like)"/>
    <property type="match status" value="1"/>
</dbReference>